<dbReference type="GO" id="GO:0003785">
    <property type="term" value="F:actin monomer binding"/>
    <property type="evidence" value="ECO:0007669"/>
    <property type="project" value="EnsemblFungi"/>
</dbReference>
<evidence type="ECO:0000256" key="6">
    <source>
        <dbReference type="RuleBase" id="RU003909"/>
    </source>
</evidence>
<proteinExistence type="inferred from homology"/>
<dbReference type="InParanoid" id="F4RL03"/>
<dbReference type="PANTHER" id="PTHR11604">
    <property type="entry name" value="PROFILIN"/>
    <property type="match status" value="1"/>
</dbReference>
<dbReference type="GO" id="GO:0140311">
    <property type="term" value="F:protein sequestering activity"/>
    <property type="evidence" value="ECO:0007669"/>
    <property type="project" value="EnsemblFungi"/>
</dbReference>
<sequence length="121" mass="12645">YVDSNLLLTGHFSDAAILGQAGGSWASSSNFQVSPEEQSALTRGFEDQSTVQASGVHLAGVKYLTLQANERSIYGRKGGAGCICVKTKQAIIVAIYKAGAQPGDATKCVEQLADYLIGTGF</sequence>
<dbReference type="PANTHER" id="PTHR11604:SF0">
    <property type="entry name" value="PROFILIN"/>
    <property type="match status" value="1"/>
</dbReference>
<feature type="non-terminal residue" evidence="7">
    <location>
        <position position="1"/>
    </location>
</feature>
<evidence type="ECO:0000256" key="5">
    <source>
        <dbReference type="ARBA" id="ARBA00023212"/>
    </source>
</evidence>
<dbReference type="GO" id="GO:0005085">
    <property type="term" value="F:guanyl-nucleotide exchange factor activity"/>
    <property type="evidence" value="ECO:0007669"/>
    <property type="project" value="EnsemblFungi"/>
</dbReference>
<reference evidence="8" key="1">
    <citation type="journal article" date="2011" name="Proc. Natl. Acad. Sci. U.S.A.">
        <title>Obligate biotrophy features unraveled by the genomic analysis of rust fungi.</title>
        <authorList>
            <person name="Duplessis S."/>
            <person name="Cuomo C.A."/>
            <person name="Lin Y.-C."/>
            <person name="Aerts A."/>
            <person name="Tisserant E."/>
            <person name="Veneault-Fourrey C."/>
            <person name="Joly D.L."/>
            <person name="Hacquard S."/>
            <person name="Amselem J."/>
            <person name="Cantarel B.L."/>
            <person name="Chiu R."/>
            <person name="Coutinho P.M."/>
            <person name="Feau N."/>
            <person name="Field M."/>
            <person name="Frey P."/>
            <person name="Gelhaye E."/>
            <person name="Goldberg J."/>
            <person name="Grabherr M.G."/>
            <person name="Kodira C.D."/>
            <person name="Kohler A."/>
            <person name="Kuees U."/>
            <person name="Lindquist E.A."/>
            <person name="Lucas S.M."/>
            <person name="Mago R."/>
            <person name="Mauceli E."/>
            <person name="Morin E."/>
            <person name="Murat C."/>
            <person name="Pangilinan J.L."/>
            <person name="Park R."/>
            <person name="Pearson M."/>
            <person name="Quesneville H."/>
            <person name="Rouhier N."/>
            <person name="Sakthikumar S."/>
            <person name="Salamov A.A."/>
            <person name="Schmutz J."/>
            <person name="Selles B."/>
            <person name="Shapiro H."/>
            <person name="Tanguay P."/>
            <person name="Tuskan G.A."/>
            <person name="Henrissat B."/>
            <person name="Van de Peer Y."/>
            <person name="Rouze P."/>
            <person name="Ellis J.G."/>
            <person name="Dodds P.N."/>
            <person name="Schein J.E."/>
            <person name="Zhong S."/>
            <person name="Hamelin R.C."/>
            <person name="Grigoriev I.V."/>
            <person name="Szabo L.J."/>
            <person name="Martin F."/>
        </authorList>
    </citation>
    <scope>NUCLEOTIDE SEQUENCE [LARGE SCALE GENOMIC DNA]</scope>
    <source>
        <strain evidence="8">98AG31 / pathotype 3-4-7</strain>
    </source>
</reference>
<dbReference type="Gene3D" id="3.30.450.30">
    <property type="entry name" value="Dynein light chain 2a, cytoplasmic"/>
    <property type="match status" value="1"/>
</dbReference>
<dbReference type="OrthoDB" id="421374at2759"/>
<dbReference type="GO" id="GO:0043332">
    <property type="term" value="C:mating projection tip"/>
    <property type="evidence" value="ECO:0007669"/>
    <property type="project" value="EnsemblFungi"/>
</dbReference>
<dbReference type="GO" id="GO:0000755">
    <property type="term" value="P:cytogamy"/>
    <property type="evidence" value="ECO:0007669"/>
    <property type="project" value="EnsemblFungi"/>
</dbReference>
<dbReference type="STRING" id="747676.F4RL03"/>
<dbReference type="GO" id="GO:0005856">
    <property type="term" value="C:cytoskeleton"/>
    <property type="evidence" value="ECO:0007669"/>
    <property type="project" value="UniProtKB-SubCell"/>
</dbReference>
<dbReference type="VEuPathDB" id="FungiDB:MELLADRAFT_35827"/>
<dbReference type="InterPro" id="IPR048278">
    <property type="entry name" value="PFN"/>
</dbReference>
<organism evidence="8">
    <name type="scientific">Melampsora larici-populina (strain 98AG31 / pathotype 3-4-7)</name>
    <name type="common">Poplar leaf rust fungus</name>
    <dbReference type="NCBI Taxonomy" id="747676"/>
    <lineage>
        <taxon>Eukaryota</taxon>
        <taxon>Fungi</taxon>
        <taxon>Dikarya</taxon>
        <taxon>Basidiomycota</taxon>
        <taxon>Pucciniomycotina</taxon>
        <taxon>Pucciniomycetes</taxon>
        <taxon>Pucciniales</taxon>
        <taxon>Melampsoraceae</taxon>
        <taxon>Melampsora</taxon>
    </lineage>
</organism>
<dbReference type="InterPro" id="IPR036140">
    <property type="entry name" value="PFN_sf"/>
</dbReference>
<dbReference type="Proteomes" id="UP000001072">
    <property type="component" value="Unassembled WGS sequence"/>
</dbReference>
<dbReference type="PRINTS" id="PR00392">
    <property type="entry name" value="PROFILIN"/>
</dbReference>
<evidence type="ECO:0000256" key="1">
    <source>
        <dbReference type="ARBA" id="ARBA00004245"/>
    </source>
</evidence>
<comment type="subcellular location">
    <subcellularLocation>
        <location evidence="1">Cytoplasm</location>
        <location evidence="1">Cytoskeleton</location>
    </subcellularLocation>
</comment>
<evidence type="ECO:0000256" key="2">
    <source>
        <dbReference type="ARBA" id="ARBA00010058"/>
    </source>
</evidence>
<dbReference type="PRINTS" id="PR01640">
    <property type="entry name" value="PROFILINPLNT"/>
</dbReference>
<keyword evidence="4 6" id="KW-0009">Actin-binding</keyword>
<accession>F4RL03</accession>
<dbReference type="SUPFAM" id="SSF55770">
    <property type="entry name" value="Profilin (actin-binding protein)"/>
    <property type="match status" value="1"/>
</dbReference>
<dbReference type="FunFam" id="3.30.450.30:FF:000001">
    <property type="entry name" value="Profilin"/>
    <property type="match status" value="1"/>
</dbReference>
<comment type="similarity">
    <text evidence="2 6">Belongs to the profilin family.</text>
</comment>
<dbReference type="GeneID" id="18927503"/>
<evidence type="ECO:0000256" key="4">
    <source>
        <dbReference type="ARBA" id="ARBA00023203"/>
    </source>
</evidence>
<dbReference type="GO" id="GO:0030041">
    <property type="term" value="P:actin filament polymerization"/>
    <property type="evidence" value="ECO:0007669"/>
    <property type="project" value="EnsemblFungi"/>
</dbReference>
<dbReference type="FunCoup" id="F4RL03">
    <property type="interactions" value="140"/>
</dbReference>
<dbReference type="RefSeq" id="XP_007409776.1">
    <property type="nucleotide sequence ID" value="XM_007409714.1"/>
</dbReference>
<evidence type="ECO:0000256" key="3">
    <source>
        <dbReference type="ARBA" id="ARBA00022490"/>
    </source>
</evidence>
<evidence type="ECO:0000313" key="7">
    <source>
        <dbReference type="EMBL" id="EGG06816.1"/>
    </source>
</evidence>
<dbReference type="HOGENOM" id="CLU_120772_1_0_1"/>
<dbReference type="GO" id="GO:0031097">
    <property type="term" value="C:medial cortex"/>
    <property type="evidence" value="ECO:0007669"/>
    <property type="project" value="EnsemblFungi"/>
</dbReference>
<dbReference type="GO" id="GO:1903475">
    <property type="term" value="P:mitotic actomyosin contractile ring assembly"/>
    <property type="evidence" value="ECO:0007669"/>
    <property type="project" value="EnsemblFungi"/>
</dbReference>
<name>F4RL03_MELLP</name>
<keyword evidence="3" id="KW-0963">Cytoplasm</keyword>
<protein>
    <recommendedName>
        <fullName evidence="6">Profilin</fullName>
    </recommendedName>
</protein>
<dbReference type="InterPro" id="IPR005455">
    <property type="entry name" value="PFN_euk"/>
</dbReference>
<gene>
    <name evidence="7" type="ORF">MELLADRAFT_35827</name>
</gene>
<dbReference type="SMART" id="SM00392">
    <property type="entry name" value="PROF"/>
    <property type="match status" value="1"/>
</dbReference>
<dbReference type="GO" id="GO:0070064">
    <property type="term" value="F:proline-rich region binding"/>
    <property type="evidence" value="ECO:0007669"/>
    <property type="project" value="EnsemblFungi"/>
</dbReference>
<dbReference type="eggNOG" id="KOG1755">
    <property type="taxonomic scope" value="Eukaryota"/>
</dbReference>
<keyword evidence="8" id="KW-1185">Reference proteome</keyword>
<dbReference type="GO" id="GO:0051285">
    <property type="term" value="C:cell cortex of cell tip"/>
    <property type="evidence" value="ECO:0007669"/>
    <property type="project" value="EnsemblFungi"/>
</dbReference>
<dbReference type="GO" id="GO:0005829">
    <property type="term" value="C:cytosol"/>
    <property type="evidence" value="ECO:0007669"/>
    <property type="project" value="EnsemblFungi"/>
</dbReference>
<dbReference type="KEGG" id="mlr:MELLADRAFT_35827"/>
<dbReference type="GO" id="GO:0044396">
    <property type="term" value="P:actin cortical patch organization"/>
    <property type="evidence" value="ECO:0007669"/>
    <property type="project" value="EnsemblFungi"/>
</dbReference>
<dbReference type="GO" id="GO:0005546">
    <property type="term" value="F:phosphatidylinositol-4,5-bisphosphate binding"/>
    <property type="evidence" value="ECO:0007669"/>
    <property type="project" value="EnsemblFungi"/>
</dbReference>
<keyword evidence="5" id="KW-0206">Cytoskeleton</keyword>
<dbReference type="CDD" id="cd00148">
    <property type="entry name" value="PROF"/>
    <property type="match status" value="1"/>
</dbReference>
<dbReference type="GO" id="GO:0090338">
    <property type="term" value="P:positive regulation of formin-nucleated actin cable assembly"/>
    <property type="evidence" value="ECO:0007669"/>
    <property type="project" value="EnsemblFungi"/>
</dbReference>
<dbReference type="EMBL" id="GL883106">
    <property type="protein sequence ID" value="EGG06816.1"/>
    <property type="molecule type" value="Genomic_DNA"/>
</dbReference>
<evidence type="ECO:0000313" key="8">
    <source>
        <dbReference type="Proteomes" id="UP000001072"/>
    </source>
</evidence>
<dbReference type="Pfam" id="PF00235">
    <property type="entry name" value="Profilin"/>
    <property type="match status" value="1"/>
</dbReference>
<dbReference type="AlphaFoldDB" id="F4RL03"/>